<accession>A0ABW2ZFB8</accession>
<name>A0ABW2ZFB8_9SPHI</name>
<keyword evidence="4" id="KW-1185">Reference proteome</keyword>
<evidence type="ECO:0000256" key="1">
    <source>
        <dbReference type="HAMAP-Rule" id="MF_00226"/>
    </source>
</evidence>
<comment type="caution">
    <text evidence="3">The sequence shown here is derived from an EMBL/GenBank/DDBJ whole genome shotgun (WGS) entry which is preliminary data.</text>
</comment>
<dbReference type="HAMAP" id="MF_00226_B">
    <property type="entry name" value="CinA_B"/>
    <property type="match status" value="1"/>
</dbReference>
<dbReference type="InterPro" id="IPR008136">
    <property type="entry name" value="CinA_C"/>
</dbReference>
<dbReference type="Pfam" id="PF00994">
    <property type="entry name" value="MoCF_biosynth"/>
    <property type="match status" value="1"/>
</dbReference>
<dbReference type="NCBIfam" id="TIGR00200">
    <property type="entry name" value="cinA_nterm"/>
    <property type="match status" value="1"/>
</dbReference>
<dbReference type="SUPFAM" id="SSF53218">
    <property type="entry name" value="Molybdenum cofactor biosynthesis proteins"/>
    <property type="match status" value="1"/>
</dbReference>
<dbReference type="Pfam" id="PF18146">
    <property type="entry name" value="CinA_KH"/>
    <property type="match status" value="1"/>
</dbReference>
<dbReference type="NCBIfam" id="NF001813">
    <property type="entry name" value="PRK00549.1"/>
    <property type="match status" value="1"/>
</dbReference>
<gene>
    <name evidence="3" type="ORF">ACFQZI_08555</name>
</gene>
<sequence>MLAEIITIGDEILIGQIVDTNSAWMAQKLNEEGIRIKQISSVSDDKQHILKALAEAAQRADIILITGGLGPTKDDITKLTIAEYFGVGLVLNNEALQNVENIFKRYNRPLLEVNRKQAEVPANCEVILNNNGTAPGMWFNVAGKIYVSMPGVPFEMKNMMEDAVIPKLKQTLKLPVIIHKTILTVGEGESFLAEKIADIENDLPPNIKLAYLPKMGQVRLRLSAYGGDETSLQDKLEQFAGRIIERVGANVVAGEDIPLEKVILNYMAQREFTLSVAESCTGGYVSHLLTQHEGSSQVFLGGAVTYSNDLKENILGVKNETLYQFGAVSEQTATEMAEGALRQFKSDFSVAITGIAGPGGGSEDKPVGTVWIAVAKAGKTVAKKFTFGNKRLQNIERSAVGALFMLNTLMKES</sequence>
<evidence type="ECO:0000313" key="4">
    <source>
        <dbReference type="Proteomes" id="UP001597073"/>
    </source>
</evidence>
<proteinExistence type="inferred from homology"/>
<dbReference type="NCBIfam" id="TIGR00199">
    <property type="entry name" value="PncC_domain"/>
    <property type="match status" value="1"/>
</dbReference>
<dbReference type="Gene3D" id="3.90.950.20">
    <property type="entry name" value="CinA-like"/>
    <property type="match status" value="1"/>
</dbReference>
<dbReference type="PANTHER" id="PTHR13939:SF0">
    <property type="entry name" value="NMN AMIDOHYDROLASE-LIKE PROTEIN YFAY"/>
    <property type="match status" value="1"/>
</dbReference>
<reference evidence="4" key="1">
    <citation type="journal article" date="2019" name="Int. J. Syst. Evol. Microbiol.">
        <title>The Global Catalogue of Microorganisms (GCM) 10K type strain sequencing project: providing services to taxonomists for standard genome sequencing and annotation.</title>
        <authorList>
            <consortium name="The Broad Institute Genomics Platform"/>
            <consortium name="The Broad Institute Genome Sequencing Center for Infectious Disease"/>
            <person name="Wu L."/>
            <person name="Ma J."/>
        </authorList>
    </citation>
    <scope>NUCLEOTIDE SEQUENCE [LARGE SCALE GENOMIC DNA]</scope>
    <source>
        <strain evidence="4">CCUG 60742</strain>
    </source>
</reference>
<dbReference type="RefSeq" id="WP_377141127.1">
    <property type="nucleotide sequence ID" value="NZ_JBHTIA010000003.1"/>
</dbReference>
<dbReference type="InterPro" id="IPR036653">
    <property type="entry name" value="CinA-like_C"/>
</dbReference>
<dbReference type="Gene3D" id="3.40.980.10">
    <property type="entry name" value="MoaB/Mog-like domain"/>
    <property type="match status" value="1"/>
</dbReference>
<feature type="domain" description="MoaB/Mog" evidence="2">
    <location>
        <begin position="4"/>
        <end position="171"/>
    </location>
</feature>
<evidence type="ECO:0000313" key="3">
    <source>
        <dbReference type="EMBL" id="MFD0764903.1"/>
    </source>
</evidence>
<dbReference type="NCBIfam" id="TIGR00177">
    <property type="entry name" value="molyb_syn"/>
    <property type="match status" value="1"/>
</dbReference>
<dbReference type="InterPro" id="IPR036425">
    <property type="entry name" value="MoaB/Mog-like_dom_sf"/>
</dbReference>
<dbReference type="InterPro" id="IPR001453">
    <property type="entry name" value="MoaB/Mog_dom"/>
</dbReference>
<dbReference type="PIRSF" id="PIRSF006728">
    <property type="entry name" value="CinA"/>
    <property type="match status" value="1"/>
</dbReference>
<dbReference type="Proteomes" id="UP001597073">
    <property type="component" value="Unassembled WGS sequence"/>
</dbReference>
<dbReference type="Pfam" id="PF02464">
    <property type="entry name" value="CinA"/>
    <property type="match status" value="1"/>
</dbReference>
<dbReference type="InterPro" id="IPR050101">
    <property type="entry name" value="CinA"/>
</dbReference>
<comment type="similarity">
    <text evidence="1">Belongs to the CinA family.</text>
</comment>
<dbReference type="InterPro" id="IPR041424">
    <property type="entry name" value="CinA_KH"/>
</dbReference>
<protein>
    <recommendedName>
        <fullName evidence="1">CinA-like protein</fullName>
    </recommendedName>
</protein>
<dbReference type="SUPFAM" id="SSF142433">
    <property type="entry name" value="CinA-like"/>
    <property type="match status" value="1"/>
</dbReference>
<dbReference type="EMBL" id="JBHTIA010000003">
    <property type="protein sequence ID" value="MFD0764903.1"/>
    <property type="molecule type" value="Genomic_DNA"/>
</dbReference>
<dbReference type="SMART" id="SM00852">
    <property type="entry name" value="MoCF_biosynth"/>
    <property type="match status" value="1"/>
</dbReference>
<dbReference type="PANTHER" id="PTHR13939">
    <property type="entry name" value="NICOTINAMIDE-NUCLEOTIDE AMIDOHYDROLASE PNCC"/>
    <property type="match status" value="1"/>
</dbReference>
<organism evidence="3 4">
    <name type="scientific">Mucilaginibacter lutimaris</name>
    <dbReference type="NCBI Taxonomy" id="931629"/>
    <lineage>
        <taxon>Bacteria</taxon>
        <taxon>Pseudomonadati</taxon>
        <taxon>Bacteroidota</taxon>
        <taxon>Sphingobacteriia</taxon>
        <taxon>Sphingobacteriales</taxon>
        <taxon>Sphingobacteriaceae</taxon>
        <taxon>Mucilaginibacter</taxon>
    </lineage>
</organism>
<dbReference type="CDD" id="cd00885">
    <property type="entry name" value="cinA"/>
    <property type="match status" value="1"/>
</dbReference>
<evidence type="ECO:0000259" key="2">
    <source>
        <dbReference type="SMART" id="SM00852"/>
    </source>
</evidence>
<dbReference type="InterPro" id="IPR008135">
    <property type="entry name" value="Competence-induced_CinA"/>
</dbReference>